<accession>A0AAD5PEB1</accession>
<gene>
    <name evidence="1" type="ORF">BDA99DRAFT_536997</name>
</gene>
<dbReference type="EMBL" id="JAIXMP010000012">
    <property type="protein sequence ID" value="KAI9264282.1"/>
    <property type="molecule type" value="Genomic_DNA"/>
</dbReference>
<reference evidence="1" key="1">
    <citation type="journal article" date="2022" name="IScience">
        <title>Evolution of zygomycete secretomes and the origins of terrestrial fungal ecologies.</title>
        <authorList>
            <person name="Chang Y."/>
            <person name="Wang Y."/>
            <person name="Mondo S."/>
            <person name="Ahrendt S."/>
            <person name="Andreopoulos W."/>
            <person name="Barry K."/>
            <person name="Beard J."/>
            <person name="Benny G.L."/>
            <person name="Blankenship S."/>
            <person name="Bonito G."/>
            <person name="Cuomo C."/>
            <person name="Desiro A."/>
            <person name="Gervers K.A."/>
            <person name="Hundley H."/>
            <person name="Kuo A."/>
            <person name="LaButti K."/>
            <person name="Lang B.F."/>
            <person name="Lipzen A."/>
            <person name="O'Donnell K."/>
            <person name="Pangilinan J."/>
            <person name="Reynolds N."/>
            <person name="Sandor L."/>
            <person name="Smith M.E."/>
            <person name="Tsang A."/>
            <person name="Grigoriev I.V."/>
            <person name="Stajich J.E."/>
            <person name="Spatafora J.W."/>
        </authorList>
    </citation>
    <scope>NUCLEOTIDE SEQUENCE</scope>
    <source>
        <strain evidence="1">RSA 2281</strain>
    </source>
</reference>
<dbReference type="AlphaFoldDB" id="A0AAD5PEB1"/>
<reference evidence="1" key="2">
    <citation type="submission" date="2023-02" db="EMBL/GenBank/DDBJ databases">
        <authorList>
            <consortium name="DOE Joint Genome Institute"/>
            <person name="Mondo S.J."/>
            <person name="Chang Y."/>
            <person name="Wang Y."/>
            <person name="Ahrendt S."/>
            <person name="Andreopoulos W."/>
            <person name="Barry K."/>
            <person name="Beard J."/>
            <person name="Benny G.L."/>
            <person name="Blankenship S."/>
            <person name="Bonito G."/>
            <person name="Cuomo C."/>
            <person name="Desiro A."/>
            <person name="Gervers K.A."/>
            <person name="Hundley H."/>
            <person name="Kuo A."/>
            <person name="LaButti K."/>
            <person name="Lang B.F."/>
            <person name="Lipzen A."/>
            <person name="O'Donnell K."/>
            <person name="Pangilinan J."/>
            <person name="Reynolds N."/>
            <person name="Sandor L."/>
            <person name="Smith M.W."/>
            <person name="Tsang A."/>
            <person name="Grigoriev I.V."/>
            <person name="Stajich J.E."/>
            <person name="Spatafora J.W."/>
        </authorList>
    </citation>
    <scope>NUCLEOTIDE SEQUENCE</scope>
    <source>
        <strain evidence="1">RSA 2281</strain>
    </source>
</reference>
<keyword evidence="2" id="KW-1185">Reference proteome</keyword>
<organism evidence="1 2">
    <name type="scientific">Phascolomyces articulosus</name>
    <dbReference type="NCBI Taxonomy" id="60185"/>
    <lineage>
        <taxon>Eukaryota</taxon>
        <taxon>Fungi</taxon>
        <taxon>Fungi incertae sedis</taxon>
        <taxon>Mucoromycota</taxon>
        <taxon>Mucoromycotina</taxon>
        <taxon>Mucoromycetes</taxon>
        <taxon>Mucorales</taxon>
        <taxon>Lichtheimiaceae</taxon>
        <taxon>Phascolomyces</taxon>
    </lineage>
</organism>
<name>A0AAD5PEB1_9FUNG</name>
<protein>
    <submittedName>
        <fullName evidence="1">Uncharacterized protein</fullName>
    </submittedName>
</protein>
<sequence length="313" mass="36575">MDQTDHDIHDLIDEFKRWKNSTMEDTFWNDQTGRRTEAKLTTEGFKTAGYYAVQASKSLRSRSMEDILSGTRSDLSENHHDHRRGNYHITEEHENPILDDEETEETDELGTGMWMVGCVDVIKECIQYLKHCIAKRKPQRLDDVGFLKEKEPKITQSELAKWTKDEFKLEKIPAPVNIWTSLPDTGLTNHRIQEDGEYDVDNKTSTPYFLRLPALKISGYNDHRGEDAFVHDILASLLDAPFSFNPNLCHFWAYIGLNEVYRDMKSDYEIYVNGLRKRFVVLVAEFKPCETKQRQENHFINIGREITAKTRHN</sequence>
<comment type="caution">
    <text evidence="1">The sequence shown here is derived from an EMBL/GenBank/DDBJ whole genome shotgun (WGS) entry which is preliminary data.</text>
</comment>
<dbReference type="Proteomes" id="UP001209540">
    <property type="component" value="Unassembled WGS sequence"/>
</dbReference>
<evidence type="ECO:0000313" key="2">
    <source>
        <dbReference type="Proteomes" id="UP001209540"/>
    </source>
</evidence>
<evidence type="ECO:0000313" key="1">
    <source>
        <dbReference type="EMBL" id="KAI9264282.1"/>
    </source>
</evidence>
<proteinExistence type="predicted"/>